<keyword evidence="1" id="KW-0812">Transmembrane</keyword>
<proteinExistence type="predicted"/>
<organism evidence="2 3">
    <name type="scientific">Caenorhabditis angaria</name>
    <dbReference type="NCBI Taxonomy" id="860376"/>
    <lineage>
        <taxon>Eukaryota</taxon>
        <taxon>Metazoa</taxon>
        <taxon>Ecdysozoa</taxon>
        <taxon>Nematoda</taxon>
        <taxon>Chromadorea</taxon>
        <taxon>Rhabditida</taxon>
        <taxon>Rhabditina</taxon>
        <taxon>Rhabditomorpha</taxon>
        <taxon>Rhabditoidea</taxon>
        <taxon>Rhabditidae</taxon>
        <taxon>Peloderinae</taxon>
        <taxon>Caenorhabditis</taxon>
    </lineage>
</organism>
<keyword evidence="1" id="KW-1133">Transmembrane helix</keyword>
<name>A0A9P1IYP7_9PELO</name>
<keyword evidence="1" id="KW-0472">Membrane</keyword>
<dbReference type="AlphaFoldDB" id="A0A9P1IYP7"/>
<gene>
    <name evidence="2" type="ORF">CAMP_LOCUS15194</name>
</gene>
<reference evidence="2" key="1">
    <citation type="submission" date="2022-11" db="EMBL/GenBank/DDBJ databases">
        <authorList>
            <person name="Kikuchi T."/>
        </authorList>
    </citation>
    <scope>NUCLEOTIDE SEQUENCE</scope>
    <source>
        <strain evidence="2">PS1010</strain>
    </source>
</reference>
<feature type="transmembrane region" description="Helical" evidence="1">
    <location>
        <begin position="30"/>
        <end position="51"/>
    </location>
</feature>
<keyword evidence="3" id="KW-1185">Reference proteome</keyword>
<dbReference type="Proteomes" id="UP001152747">
    <property type="component" value="Unassembled WGS sequence"/>
</dbReference>
<comment type="caution">
    <text evidence="2">The sequence shown here is derived from an EMBL/GenBank/DDBJ whole genome shotgun (WGS) entry which is preliminary data.</text>
</comment>
<evidence type="ECO:0000256" key="1">
    <source>
        <dbReference type="SAM" id="Phobius"/>
    </source>
</evidence>
<sequence>MPVYQLPQNITTSDSDLLFMEELLQQQLDASYSLAMIATAYLVVLLLVFLWNLKMLRRRNAAPRFPRTPVLIIRAPISATARLTKVVIVRED</sequence>
<protein>
    <submittedName>
        <fullName evidence="2">Uncharacterized protein</fullName>
    </submittedName>
</protein>
<evidence type="ECO:0000313" key="3">
    <source>
        <dbReference type="Proteomes" id="UP001152747"/>
    </source>
</evidence>
<accession>A0A9P1IYP7</accession>
<evidence type="ECO:0000313" key="2">
    <source>
        <dbReference type="EMBL" id="CAI5452557.1"/>
    </source>
</evidence>
<dbReference type="EMBL" id="CANHGI010000005">
    <property type="protein sequence ID" value="CAI5452557.1"/>
    <property type="molecule type" value="Genomic_DNA"/>
</dbReference>